<dbReference type="STRING" id="1210089.GCA_001613165_04344"/>
<evidence type="ECO:0000256" key="1">
    <source>
        <dbReference type="SAM" id="SignalP"/>
    </source>
</evidence>
<dbReference type="PROSITE" id="PS51257">
    <property type="entry name" value="PROKAR_LIPOPROTEIN"/>
    <property type="match status" value="1"/>
</dbReference>
<dbReference type="InterPro" id="IPR013658">
    <property type="entry name" value="SGL"/>
</dbReference>
<evidence type="ECO:0000259" key="2">
    <source>
        <dbReference type="Pfam" id="PF08450"/>
    </source>
</evidence>
<comment type="caution">
    <text evidence="3">The sequence shown here is derived from an EMBL/GenBank/DDBJ whole genome shotgun (WGS) entry which is preliminary data.</text>
</comment>
<keyword evidence="4" id="KW-1185">Reference proteome</keyword>
<name>A0A370GVB0_9NOCA</name>
<dbReference type="Gene3D" id="2.120.10.30">
    <property type="entry name" value="TolB, C-terminal domain"/>
    <property type="match status" value="2"/>
</dbReference>
<dbReference type="Pfam" id="PF08450">
    <property type="entry name" value="SGL"/>
    <property type="match status" value="1"/>
</dbReference>
<keyword evidence="1" id="KW-0732">Signal</keyword>
<protein>
    <submittedName>
        <fullName evidence="3">Sugar lactone lactonase YvrE</fullName>
    </submittedName>
</protein>
<evidence type="ECO:0000313" key="4">
    <source>
        <dbReference type="Proteomes" id="UP000255355"/>
    </source>
</evidence>
<proteinExistence type="predicted"/>
<feature type="chain" id="PRO_5016886533" evidence="1">
    <location>
        <begin position="24"/>
        <end position="322"/>
    </location>
</feature>
<dbReference type="Proteomes" id="UP000255355">
    <property type="component" value="Unassembled WGS sequence"/>
</dbReference>
<accession>A0A370GVB0</accession>
<reference evidence="3 4" key="1">
    <citation type="submission" date="2018-07" db="EMBL/GenBank/DDBJ databases">
        <title>Genomic Encyclopedia of Type Strains, Phase IV (KMG-IV): sequencing the most valuable type-strain genomes for metagenomic binning, comparative biology and taxonomic classification.</title>
        <authorList>
            <person name="Goeker M."/>
        </authorList>
    </citation>
    <scope>NUCLEOTIDE SEQUENCE [LARGE SCALE GENOMIC DNA]</scope>
    <source>
        <strain evidence="3 4">DSM 44952</strain>
    </source>
</reference>
<dbReference type="EMBL" id="QQAZ01000009">
    <property type="protein sequence ID" value="RDI47200.1"/>
    <property type="molecule type" value="Genomic_DNA"/>
</dbReference>
<organism evidence="3 4">
    <name type="scientific">Nocardia mexicana</name>
    <dbReference type="NCBI Taxonomy" id="279262"/>
    <lineage>
        <taxon>Bacteria</taxon>
        <taxon>Bacillati</taxon>
        <taxon>Actinomycetota</taxon>
        <taxon>Actinomycetes</taxon>
        <taxon>Mycobacteriales</taxon>
        <taxon>Nocardiaceae</taxon>
        <taxon>Nocardia</taxon>
    </lineage>
</organism>
<evidence type="ECO:0000313" key="3">
    <source>
        <dbReference type="EMBL" id="RDI47200.1"/>
    </source>
</evidence>
<feature type="domain" description="SMP-30/Gluconolactonase/LRE-like region" evidence="2">
    <location>
        <begin position="74"/>
        <end position="294"/>
    </location>
</feature>
<dbReference type="AlphaFoldDB" id="A0A370GVB0"/>
<dbReference type="InterPro" id="IPR011042">
    <property type="entry name" value="6-blade_b-propeller_TolB-like"/>
</dbReference>
<sequence length="322" mass="33400">MRFRFSTCHAAAIACMLAPTAVAATAHATPAAAEQCGGWSATQIASGYGMLESLEFDGRGGLLLSEQAATGSGGGIRRLDANGGRTTMAGDVDGPGMITVSGDTAYFTTGLSLQSKLTGRKGGIRSMDLRDGRLATVAEGLDMPNGIAALPNGDFVVSSDMGADTRLTRVAGATIGPFGPPVTSTNGLAYDKSHNRLYVSSTFNPTTTLTVVDLDHPSQPSTIELPGFGPLNGADGVTIGPDGNLYIAYSTGGKVIRVDPTTHHWCTIAENLPLTTEVKFGTGPGWAPNSLYATSYLGTVTRLTPADLQKFRCSAMCYTKLH</sequence>
<gene>
    <name evidence="3" type="ORF">DFR68_109199</name>
</gene>
<feature type="signal peptide" evidence="1">
    <location>
        <begin position="1"/>
        <end position="23"/>
    </location>
</feature>
<dbReference type="SUPFAM" id="SSF63829">
    <property type="entry name" value="Calcium-dependent phosphotriesterase"/>
    <property type="match status" value="1"/>
</dbReference>